<dbReference type="InterPro" id="IPR000198">
    <property type="entry name" value="RhoGAP_dom"/>
</dbReference>
<evidence type="ECO:0000259" key="5">
    <source>
        <dbReference type="PROSITE" id="PS50195"/>
    </source>
</evidence>
<proteinExistence type="predicted"/>
<keyword evidence="1" id="KW-0343">GTPase activation</keyword>
<feature type="coiled-coil region" evidence="2">
    <location>
        <begin position="47"/>
        <end position="81"/>
    </location>
</feature>
<keyword evidence="2" id="KW-0175">Coiled coil</keyword>
<dbReference type="GO" id="GO:0035091">
    <property type="term" value="F:phosphatidylinositol binding"/>
    <property type="evidence" value="ECO:0007669"/>
    <property type="project" value="InterPro"/>
</dbReference>
<dbReference type="SMART" id="SM00233">
    <property type="entry name" value="PH"/>
    <property type="match status" value="1"/>
</dbReference>
<dbReference type="GO" id="GO:0007165">
    <property type="term" value="P:signal transduction"/>
    <property type="evidence" value="ECO:0007669"/>
    <property type="project" value="InterPro"/>
</dbReference>
<comment type="caution">
    <text evidence="7">The sequence shown here is derived from an EMBL/GenBank/DDBJ whole genome shotgun (WGS) entry which is preliminary data.</text>
</comment>
<feature type="domain" description="PH" evidence="4">
    <location>
        <begin position="598"/>
        <end position="708"/>
    </location>
</feature>
<feature type="compositionally biased region" description="Polar residues" evidence="3">
    <location>
        <begin position="261"/>
        <end position="272"/>
    </location>
</feature>
<dbReference type="EMBL" id="JAGSYN010000163">
    <property type="protein sequence ID" value="KAG7662757.1"/>
    <property type="molecule type" value="Genomic_DNA"/>
</dbReference>
<dbReference type="InterPro" id="IPR001849">
    <property type="entry name" value="PH_domain"/>
</dbReference>
<feature type="compositionally biased region" description="Polar residues" evidence="3">
    <location>
        <begin position="331"/>
        <end position="356"/>
    </location>
</feature>
<feature type="compositionally biased region" description="Basic and acidic residues" evidence="3">
    <location>
        <begin position="244"/>
        <end position="254"/>
    </location>
</feature>
<feature type="compositionally biased region" description="Polar residues" evidence="3">
    <location>
        <begin position="751"/>
        <end position="770"/>
    </location>
</feature>
<feature type="region of interest" description="Disordered" evidence="3">
    <location>
        <begin position="1"/>
        <end position="38"/>
    </location>
</feature>
<feature type="region of interest" description="Disordered" evidence="3">
    <location>
        <begin position="225"/>
        <end position="311"/>
    </location>
</feature>
<feature type="domain" description="PX" evidence="5">
    <location>
        <begin position="452"/>
        <end position="596"/>
    </location>
</feature>
<gene>
    <name evidence="7" type="ORF">J8A68_003745</name>
</gene>
<dbReference type="GO" id="GO:0005096">
    <property type="term" value="F:GTPase activator activity"/>
    <property type="evidence" value="ECO:0007669"/>
    <property type="project" value="UniProtKB-KW"/>
</dbReference>
<sequence length="1052" mass="118241">MTPSSMHSPMKERHYQNYDKDNDGTVQEYTPSDPRFDRSKLSDCQFIEQLLFENRELKALLERQNKTLERLNIELGHTNNNHNNNNKRHHINGKVTQTELLPPNSPPEKIITSQKSTKSIHSSDDTPQSPTRRAAPHTQRSKQKEQQVLESQDSISSKDSITNGIPMRSSRRGKGSSDILSSKDITVDSIPNSLNNLSIADENDTGSLLSSYEHDDVAALSKDSFIAPPHSSANPSPVPVRATESIESHEDTTIKSHYGISDSTGTSATSAISRVYSEEKGISRSSSSVGSTYKSSRIKLPPNSAHQAKSNTTVDSIADMAPVALKSPVMYQQSPSSTTGSRYESPTSQTAPSFASRNDALASPDKFGNKFTMKLNDIPNPLIKEEGTKSQISSPLPGSFIHCNDSPVQQLAPPYEPGSLRPSFKSPPMPSSAVYGDHPSTPGSSFNVIHSSTMEMDESSLFIKPDEFQTIYVFVISTINVNSEHQTTKKSDDPNITMTINDRATDKEMWRIRKTYSQLCTFDTEIRPIIEYFGLPPLPDKTLFVSTTPSKIESRRSALQNYFGTIFRMPHLPRMVVYKICSFLSLDFVNPLDDFKSGARKEGFLIRRYKGLGSTWKIRWCQVDGPYLEIYENPGGPLIESIPLTGAQIGRQSSESIVAEDKGYRHAFLVMEGHKSSKLQSSLPKHFFCAETDLERDEWVNVLVEFSDNDQNSPRQGGAYEFAETPSSTRYESFNNDDIMDSKKYLHTPASYANTSNDQMSTYTSASNEEIPTKEQKKARKKSFFPWGRSNAGAIPLELDETDMTAASSQSTTTQIVPNETSMQHYLNQLNLDEDVAKTVFGRNVEVAYELSNHEYMGRRIPSVCFRCIDYLNKTGAVFEEGIFRLSGSASTIRQLKEQFNTHYDIDLFDCSLKPDIHTVAGLFKTYLRELPCPIMGLETYNHLNSLIYNNKSSSPSEIAILFRDYFNDSVNVDQIHYDICYVIFKFLRSVISQNQSNRMNLRNVCIVFVPTLNVTLEVLSTFLVDFECIFEKGRPISDDRREILDLHIPNF</sequence>
<feature type="compositionally biased region" description="Polar residues" evidence="3">
    <location>
        <begin position="148"/>
        <end position="163"/>
    </location>
</feature>
<dbReference type="GO" id="GO:0005933">
    <property type="term" value="C:cellular bud"/>
    <property type="evidence" value="ECO:0007669"/>
    <property type="project" value="UniProtKB-ARBA"/>
</dbReference>
<organism evidence="7 8">
    <name type="scientific">[Candida] subhashii</name>
    <dbReference type="NCBI Taxonomy" id="561895"/>
    <lineage>
        <taxon>Eukaryota</taxon>
        <taxon>Fungi</taxon>
        <taxon>Dikarya</taxon>
        <taxon>Ascomycota</taxon>
        <taxon>Saccharomycotina</taxon>
        <taxon>Pichiomycetes</taxon>
        <taxon>Debaryomycetaceae</taxon>
        <taxon>Spathaspora</taxon>
    </lineage>
</organism>
<dbReference type="RefSeq" id="XP_049262990.1">
    <property type="nucleotide sequence ID" value="XM_049407632.1"/>
</dbReference>
<dbReference type="InterPro" id="IPR050729">
    <property type="entry name" value="Rho-GAP"/>
</dbReference>
<evidence type="ECO:0000313" key="7">
    <source>
        <dbReference type="EMBL" id="KAG7662757.1"/>
    </source>
</evidence>
<feature type="region of interest" description="Disordered" evidence="3">
    <location>
        <begin position="751"/>
        <end position="779"/>
    </location>
</feature>
<feature type="region of interest" description="Disordered" evidence="3">
    <location>
        <begin position="331"/>
        <end position="358"/>
    </location>
</feature>
<feature type="compositionally biased region" description="Low complexity" evidence="3">
    <location>
        <begin position="283"/>
        <end position="295"/>
    </location>
</feature>
<dbReference type="Pfam" id="PF00620">
    <property type="entry name" value="RhoGAP"/>
    <property type="match status" value="1"/>
</dbReference>
<dbReference type="AlphaFoldDB" id="A0A8J5QGR1"/>
<feature type="region of interest" description="Disordered" evidence="3">
    <location>
        <begin position="418"/>
        <end position="439"/>
    </location>
</feature>
<dbReference type="GeneID" id="73470545"/>
<dbReference type="Pfam" id="PF00787">
    <property type="entry name" value="PX"/>
    <property type="match status" value="1"/>
</dbReference>
<protein>
    <submittedName>
        <fullName evidence="7">BEM3</fullName>
    </submittedName>
</protein>
<evidence type="ECO:0000259" key="6">
    <source>
        <dbReference type="PROSITE" id="PS50238"/>
    </source>
</evidence>
<dbReference type="PROSITE" id="PS50238">
    <property type="entry name" value="RHOGAP"/>
    <property type="match status" value="1"/>
</dbReference>
<dbReference type="Pfam" id="PF00169">
    <property type="entry name" value="PH"/>
    <property type="match status" value="1"/>
</dbReference>
<feature type="compositionally biased region" description="Basic and acidic residues" evidence="3">
    <location>
        <begin position="9"/>
        <end position="23"/>
    </location>
</feature>
<evidence type="ECO:0000256" key="1">
    <source>
        <dbReference type="ARBA" id="ARBA00022468"/>
    </source>
</evidence>
<evidence type="ECO:0000256" key="2">
    <source>
        <dbReference type="SAM" id="Coils"/>
    </source>
</evidence>
<name>A0A8J5QGR1_9ASCO</name>
<dbReference type="CDD" id="cd06093">
    <property type="entry name" value="PX_domain"/>
    <property type="match status" value="1"/>
</dbReference>
<evidence type="ECO:0000256" key="3">
    <source>
        <dbReference type="SAM" id="MobiDB-lite"/>
    </source>
</evidence>
<feature type="compositionally biased region" description="Polar residues" evidence="3">
    <location>
        <begin position="111"/>
        <end position="131"/>
    </location>
</feature>
<dbReference type="CDD" id="cd13277">
    <property type="entry name" value="PH_Bem3"/>
    <property type="match status" value="1"/>
</dbReference>
<reference evidence="7 8" key="1">
    <citation type="journal article" date="2021" name="DNA Res.">
        <title>Genome analysis of Candida subhashii reveals its hybrid nature and dual mitochondrial genome conformations.</title>
        <authorList>
            <person name="Mixao V."/>
            <person name="Hegedusova E."/>
            <person name="Saus E."/>
            <person name="Pryszcz L.P."/>
            <person name="Cillingova A."/>
            <person name="Nosek J."/>
            <person name="Gabaldon T."/>
        </authorList>
    </citation>
    <scope>NUCLEOTIDE SEQUENCE [LARGE SCALE GENOMIC DNA]</scope>
    <source>
        <strain evidence="7 8">CBS 10753</strain>
    </source>
</reference>
<feature type="domain" description="Rho-GAP" evidence="6">
    <location>
        <begin position="849"/>
        <end position="1052"/>
    </location>
</feature>
<dbReference type="SMART" id="SM00312">
    <property type="entry name" value="PX"/>
    <property type="match status" value="1"/>
</dbReference>
<feature type="region of interest" description="Disordered" evidence="3">
    <location>
        <begin position="97"/>
        <end position="180"/>
    </location>
</feature>
<dbReference type="GO" id="GO:0005938">
    <property type="term" value="C:cell cortex"/>
    <property type="evidence" value="ECO:0007669"/>
    <property type="project" value="UniProtKB-ARBA"/>
</dbReference>
<dbReference type="SMART" id="SM00324">
    <property type="entry name" value="RhoGAP"/>
    <property type="match status" value="1"/>
</dbReference>
<dbReference type="OrthoDB" id="185175at2759"/>
<dbReference type="PANTHER" id="PTHR23176:SF129">
    <property type="entry name" value="RHO GTPASE ACTIVATING PROTEIN AT 16F, ISOFORM E-RELATED"/>
    <property type="match status" value="1"/>
</dbReference>
<evidence type="ECO:0000259" key="4">
    <source>
        <dbReference type="PROSITE" id="PS50003"/>
    </source>
</evidence>
<dbReference type="Proteomes" id="UP000694255">
    <property type="component" value="Unassembled WGS sequence"/>
</dbReference>
<dbReference type="InterPro" id="IPR001683">
    <property type="entry name" value="PX_dom"/>
</dbReference>
<accession>A0A8J5QGR1</accession>
<keyword evidence="8" id="KW-1185">Reference proteome</keyword>
<evidence type="ECO:0000313" key="8">
    <source>
        <dbReference type="Proteomes" id="UP000694255"/>
    </source>
</evidence>
<dbReference type="PANTHER" id="PTHR23176">
    <property type="entry name" value="RHO/RAC/CDC GTPASE-ACTIVATING PROTEIN"/>
    <property type="match status" value="1"/>
</dbReference>
<dbReference type="PROSITE" id="PS50195">
    <property type="entry name" value="PX"/>
    <property type="match status" value="1"/>
</dbReference>
<dbReference type="PROSITE" id="PS50003">
    <property type="entry name" value="PH_DOMAIN"/>
    <property type="match status" value="1"/>
</dbReference>